<reference evidence="1" key="1">
    <citation type="submission" date="2023-04" db="EMBL/GenBank/DDBJ databases">
        <title>Draft Genome sequencing of Naganishia species isolated from polar environments using Oxford Nanopore Technology.</title>
        <authorList>
            <person name="Leo P."/>
            <person name="Venkateswaran K."/>
        </authorList>
    </citation>
    <scope>NUCLEOTIDE SEQUENCE</scope>
    <source>
        <strain evidence="1">DBVPG 5303</strain>
    </source>
</reference>
<evidence type="ECO:0000313" key="2">
    <source>
        <dbReference type="Proteomes" id="UP001234202"/>
    </source>
</evidence>
<sequence length="778" mass="86613">MFYTTGWKAELPLSEIPKGSPAKSHSELYYPSQQHIEQHPPPLQPWHIDGPYQQTNNPTYAATVDPAQVYVSRAPADVIINNSMSSMNPLLSDKEAQGTLESPFTSKVLSREYDLEDSASDLLDPPDLLAFPLDHHPPTAAQVNESNSKPLDELKPVLSLPLRSQPPRPQNAWILYRSDRLRAIAAGEPIPGLLAVLEEQSLVRAPDVSEHRVQKGKNSPSSPEGSRFQLFKDADLSTSSATSETPEDITEDISTKYRRALLQADISKVIGMMWKRESKEVKSKYEGMAEAKKLEHQQKYPNYKYQPIRKEERLKQQEQIKAERERIKKEAVAAKAHLRKMAKTTRLVKVSREKSPPLASRSASEKRSRRTRRFVSQASHVLTIPLSPSRSSDRDHNRTPVAQTVWIEDDVKPQAEILEPFRKDSPIREIKQEPMEQPYVASAMRSMVPTYYPVGEHQVYHLHPGGYVPVPQSGFMVQQNQVIPYTFEAMPMELPYLSRAGERAIKQQPAIAVMEPSGYQPIGVSEAELAEMWSMLQDDGGSNAVQSDFQTHATGTGQNTTILDGDTGIETWGNLPGESGQPDQLDISTQATLLLAAVVDEQDQASISLDRLSGFVASKIAMNWVDDQGQALQASYSNPLPSTTIRQSQAAVPTHLPLMGGGYQNVPVASPAVKRTRYTARDAPLCAEIPISPMHGVFTPLYGTFPSVLTPTPRRQSQLEQSHPGVEDHQSSMYYHQMYPSDFVGQPGANSYEYRLVTPRTASFQYAQFPPLSLSAPP</sequence>
<proteinExistence type="predicted"/>
<protein>
    <submittedName>
        <fullName evidence="1">Uncharacterized protein</fullName>
    </submittedName>
</protein>
<dbReference type="EMBL" id="JASBWV010000010">
    <property type="protein sequence ID" value="KAJ9124478.1"/>
    <property type="molecule type" value="Genomic_DNA"/>
</dbReference>
<name>A0ACC2XKG8_9TREE</name>
<accession>A0ACC2XKG8</accession>
<gene>
    <name evidence="1" type="ORF">QFC24_003269</name>
</gene>
<organism evidence="1 2">
    <name type="scientific">Naganishia onofrii</name>
    <dbReference type="NCBI Taxonomy" id="1851511"/>
    <lineage>
        <taxon>Eukaryota</taxon>
        <taxon>Fungi</taxon>
        <taxon>Dikarya</taxon>
        <taxon>Basidiomycota</taxon>
        <taxon>Agaricomycotina</taxon>
        <taxon>Tremellomycetes</taxon>
        <taxon>Filobasidiales</taxon>
        <taxon>Filobasidiaceae</taxon>
        <taxon>Naganishia</taxon>
    </lineage>
</organism>
<comment type="caution">
    <text evidence="1">The sequence shown here is derived from an EMBL/GenBank/DDBJ whole genome shotgun (WGS) entry which is preliminary data.</text>
</comment>
<keyword evidence="2" id="KW-1185">Reference proteome</keyword>
<dbReference type="Proteomes" id="UP001234202">
    <property type="component" value="Unassembled WGS sequence"/>
</dbReference>
<evidence type="ECO:0000313" key="1">
    <source>
        <dbReference type="EMBL" id="KAJ9124478.1"/>
    </source>
</evidence>